<accession>A0A096BJZ4</accession>
<dbReference type="PANTHER" id="PTHR33514:SF13">
    <property type="entry name" value="PROTEIN ABCI12, CHLOROPLASTIC"/>
    <property type="match status" value="1"/>
</dbReference>
<organism evidence="6 7">
    <name type="scientific">Caloranaerobacter azorensis H53214</name>
    <dbReference type="NCBI Taxonomy" id="1156417"/>
    <lineage>
        <taxon>Bacteria</taxon>
        <taxon>Bacillati</taxon>
        <taxon>Bacillota</taxon>
        <taxon>Tissierellia</taxon>
        <taxon>Tissierellales</taxon>
        <taxon>Thermohalobacteraceae</taxon>
        <taxon>Caloranaerobacter</taxon>
    </lineage>
</organism>
<dbReference type="CDD" id="cd16914">
    <property type="entry name" value="EcfT"/>
    <property type="match status" value="1"/>
</dbReference>
<name>A0A096BJZ4_9FIRM</name>
<evidence type="ECO:0000313" key="6">
    <source>
        <dbReference type="EMBL" id="KGG81048.1"/>
    </source>
</evidence>
<proteinExistence type="predicted"/>
<evidence type="ECO:0000256" key="4">
    <source>
        <dbReference type="ARBA" id="ARBA00023136"/>
    </source>
</evidence>
<dbReference type="InterPro" id="IPR003339">
    <property type="entry name" value="ABC/ECF_trnsptr_transmembrane"/>
</dbReference>
<dbReference type="STRING" id="1156417.Y919_03035"/>
<feature type="transmembrane region" description="Helical" evidence="5">
    <location>
        <begin position="274"/>
        <end position="294"/>
    </location>
</feature>
<feature type="transmembrane region" description="Helical" evidence="5">
    <location>
        <begin position="236"/>
        <end position="254"/>
    </location>
</feature>
<comment type="subcellular location">
    <subcellularLocation>
        <location evidence="1">Membrane</location>
        <topology evidence="1">Multi-pass membrane protein</topology>
    </subcellularLocation>
</comment>
<dbReference type="Proteomes" id="UP000029622">
    <property type="component" value="Unassembled WGS sequence"/>
</dbReference>
<feature type="transmembrane region" description="Helical" evidence="5">
    <location>
        <begin position="20"/>
        <end position="51"/>
    </location>
</feature>
<sequence>MLVYKEKNNLFYRLHTFTNILYISIILVLSFVFSNPIYLLGLFISIGLVIISSENLSEWNGYLKFSLILIAVIVIVNVVIVKAGSTVLYKGPKIFLLGRMKITLESLVYSVSMGIRLLVVISAFCFYTYGIHPDKLLNLFSKWGNKSVLVIILSTRLFPLMINDYKRISEVQRCRGVKLNTGSIWNRAKNMLPIYNILLLSSLERSFQIAESMYARGYGSGRRSVYKREMFRPRDFLIIISVLLAFIVGLFAFLKGWSNYVYYPRLRSFNSEEIVGAIITTFMLIFPVLLNWGWKRCKILKLKI</sequence>
<protein>
    <recommendedName>
        <fullName evidence="8">Cobalt transporter</fullName>
    </recommendedName>
</protein>
<feature type="transmembrane region" description="Helical" evidence="5">
    <location>
        <begin position="143"/>
        <end position="162"/>
    </location>
</feature>
<reference evidence="6 7" key="1">
    <citation type="submission" date="2013-12" db="EMBL/GenBank/DDBJ databases">
        <title>Draft genome sequence of Caloranaerobacter sp. H53214.</title>
        <authorList>
            <person name="Jiang L.J."/>
            <person name="Shao Z.Z."/>
            <person name="Long M.N."/>
        </authorList>
    </citation>
    <scope>NUCLEOTIDE SEQUENCE [LARGE SCALE GENOMIC DNA]</scope>
    <source>
        <strain evidence="6 7">H53214</strain>
    </source>
</reference>
<evidence type="ECO:0000313" key="7">
    <source>
        <dbReference type="Proteomes" id="UP000029622"/>
    </source>
</evidence>
<dbReference type="AlphaFoldDB" id="A0A096BJZ4"/>
<keyword evidence="4 5" id="KW-0472">Membrane</keyword>
<evidence type="ECO:0000256" key="5">
    <source>
        <dbReference type="SAM" id="Phobius"/>
    </source>
</evidence>
<evidence type="ECO:0000256" key="3">
    <source>
        <dbReference type="ARBA" id="ARBA00022989"/>
    </source>
</evidence>
<dbReference type="Pfam" id="PF02361">
    <property type="entry name" value="CbiQ"/>
    <property type="match status" value="1"/>
</dbReference>
<dbReference type="GO" id="GO:0005886">
    <property type="term" value="C:plasma membrane"/>
    <property type="evidence" value="ECO:0007669"/>
    <property type="project" value="TreeGrafter"/>
</dbReference>
<evidence type="ECO:0000256" key="1">
    <source>
        <dbReference type="ARBA" id="ARBA00004141"/>
    </source>
</evidence>
<evidence type="ECO:0008006" key="8">
    <source>
        <dbReference type="Google" id="ProtNLM"/>
    </source>
</evidence>
<comment type="caution">
    <text evidence="6">The sequence shown here is derived from an EMBL/GenBank/DDBJ whole genome shotgun (WGS) entry which is preliminary data.</text>
</comment>
<gene>
    <name evidence="6" type="ORF">Y919_03035</name>
</gene>
<dbReference type="EMBL" id="AZTB01000008">
    <property type="protein sequence ID" value="KGG81048.1"/>
    <property type="molecule type" value="Genomic_DNA"/>
</dbReference>
<keyword evidence="3 5" id="KW-1133">Transmembrane helix</keyword>
<feature type="transmembrane region" description="Helical" evidence="5">
    <location>
        <begin position="106"/>
        <end position="131"/>
    </location>
</feature>
<dbReference type="RefSeq" id="WP_035162296.1">
    <property type="nucleotide sequence ID" value="NZ_AZTB01000008.1"/>
</dbReference>
<evidence type="ECO:0000256" key="2">
    <source>
        <dbReference type="ARBA" id="ARBA00022692"/>
    </source>
</evidence>
<dbReference type="PANTHER" id="PTHR33514">
    <property type="entry name" value="PROTEIN ABCI12, CHLOROPLASTIC"/>
    <property type="match status" value="1"/>
</dbReference>
<keyword evidence="2 5" id="KW-0812">Transmembrane</keyword>
<feature type="transmembrane region" description="Helical" evidence="5">
    <location>
        <begin position="63"/>
        <end position="85"/>
    </location>
</feature>